<proteinExistence type="predicted"/>
<evidence type="ECO:0000256" key="1">
    <source>
        <dbReference type="ARBA" id="ARBA00022475"/>
    </source>
</evidence>
<dbReference type="EMBL" id="QQBC01000003">
    <property type="protein sequence ID" value="RDI67224.1"/>
    <property type="molecule type" value="Genomic_DNA"/>
</dbReference>
<evidence type="ECO:0000256" key="6">
    <source>
        <dbReference type="SAM" id="MobiDB-lite"/>
    </source>
</evidence>
<dbReference type="PROSITE" id="PS51257">
    <property type="entry name" value="PROKAR_LIPOPROTEIN"/>
    <property type="match status" value="1"/>
</dbReference>
<evidence type="ECO:0000256" key="3">
    <source>
        <dbReference type="ARBA" id="ARBA00023136"/>
    </source>
</evidence>
<dbReference type="Pfam" id="PF14041">
    <property type="entry name" value="Lipoprotein_21"/>
    <property type="match status" value="1"/>
</dbReference>
<protein>
    <submittedName>
        <fullName evidence="8">LppP/LprE lipoprotein</fullName>
    </submittedName>
</protein>
<evidence type="ECO:0000313" key="8">
    <source>
        <dbReference type="EMBL" id="RDI67224.1"/>
    </source>
</evidence>
<gene>
    <name evidence="8" type="ORF">DFR76_103295</name>
</gene>
<accession>A0A370ICU1</accession>
<sequence>MKRIVGIIAAVAAVTLSAAACQSGGTTTATGGSPSGTPGHSAVSSTVAAPPGTGNGNGSGGSPGAQQPPAPDQQPSGGTAPATAGNGACVDLHSPVVTAAINSLGPGVGGDGYFADSGTDAAVGSCPDMLWVLAATPRGTASSPWHVLFFDHAGYLGTATKNNTSYTSVVGSSARAVQVKYRWLVGNDANCCPSGGPVVVTYTLGADGHTVTPDRDIPREVTDPNPAGPPPVCPVSKSVLVAALRGTDIESRLAKPVELEDGIDCAGEWAMAVSGSHGGTTQAARVLFHYVAVDGGWQPVSLGSAIPCAEKGVPKDVADKICH</sequence>
<reference evidence="8 9" key="1">
    <citation type="submission" date="2018-07" db="EMBL/GenBank/DDBJ databases">
        <title>Genomic Encyclopedia of Type Strains, Phase IV (KMG-IV): sequencing the most valuable type-strain genomes for metagenomic binning, comparative biology and taxonomic classification.</title>
        <authorList>
            <person name="Goeker M."/>
        </authorList>
    </citation>
    <scope>NUCLEOTIDE SEQUENCE [LARGE SCALE GENOMIC DNA]</scope>
    <source>
        <strain evidence="8 9">DSM 44290</strain>
    </source>
</reference>
<dbReference type="Proteomes" id="UP000254869">
    <property type="component" value="Unassembled WGS sequence"/>
</dbReference>
<evidence type="ECO:0000256" key="5">
    <source>
        <dbReference type="ARBA" id="ARBA00023288"/>
    </source>
</evidence>
<evidence type="ECO:0000313" key="9">
    <source>
        <dbReference type="Proteomes" id="UP000254869"/>
    </source>
</evidence>
<evidence type="ECO:0000256" key="2">
    <source>
        <dbReference type="ARBA" id="ARBA00022729"/>
    </source>
</evidence>
<name>A0A370ICU1_9NOCA</name>
<dbReference type="AlphaFoldDB" id="A0A370ICU1"/>
<evidence type="ECO:0000256" key="7">
    <source>
        <dbReference type="SAM" id="SignalP"/>
    </source>
</evidence>
<evidence type="ECO:0000256" key="4">
    <source>
        <dbReference type="ARBA" id="ARBA00023139"/>
    </source>
</evidence>
<feature type="compositionally biased region" description="Low complexity" evidence="6">
    <location>
        <begin position="73"/>
        <end position="85"/>
    </location>
</feature>
<organism evidence="8 9">
    <name type="scientific">Nocardia pseudobrasiliensis</name>
    <dbReference type="NCBI Taxonomy" id="45979"/>
    <lineage>
        <taxon>Bacteria</taxon>
        <taxon>Bacillati</taxon>
        <taxon>Actinomycetota</taxon>
        <taxon>Actinomycetes</taxon>
        <taxon>Mycobacteriales</taxon>
        <taxon>Nocardiaceae</taxon>
        <taxon>Nocardia</taxon>
    </lineage>
</organism>
<feature type="chain" id="PRO_5016835158" evidence="7">
    <location>
        <begin position="21"/>
        <end position="323"/>
    </location>
</feature>
<keyword evidence="9" id="KW-1185">Reference proteome</keyword>
<dbReference type="STRING" id="1210086.GCA_001613105_07337"/>
<keyword evidence="4" id="KW-0564">Palmitate</keyword>
<keyword evidence="2 7" id="KW-0732">Signal</keyword>
<feature type="signal peptide" evidence="7">
    <location>
        <begin position="1"/>
        <end position="20"/>
    </location>
</feature>
<feature type="compositionally biased region" description="Gly residues" evidence="6">
    <location>
        <begin position="53"/>
        <end position="63"/>
    </location>
</feature>
<dbReference type="InterPro" id="IPR025971">
    <property type="entry name" value="LppP/LprE"/>
</dbReference>
<keyword evidence="5 8" id="KW-0449">Lipoprotein</keyword>
<feature type="compositionally biased region" description="Low complexity" evidence="6">
    <location>
        <begin position="23"/>
        <end position="52"/>
    </location>
</feature>
<comment type="caution">
    <text evidence="8">The sequence shown here is derived from an EMBL/GenBank/DDBJ whole genome shotgun (WGS) entry which is preliminary data.</text>
</comment>
<keyword evidence="1" id="KW-1003">Cell membrane</keyword>
<keyword evidence="3" id="KW-0472">Membrane</keyword>
<feature type="region of interest" description="Disordered" evidence="6">
    <location>
        <begin position="23"/>
        <end position="85"/>
    </location>
</feature>
<dbReference type="RefSeq" id="WP_068007746.1">
    <property type="nucleotide sequence ID" value="NZ_QQBC01000003.1"/>
</dbReference>